<name>A0ABQ0LWD6_MYCCL</name>
<reference evidence="2" key="1">
    <citation type="submission" date="2014-09" db="EMBL/GenBank/DDBJ databases">
        <title>Genome sequence of the luminous mushroom Mycena chlorophos for searching fungal bioluminescence genes.</title>
        <authorList>
            <person name="Tanaka Y."/>
            <person name="Kasuga D."/>
            <person name="Oba Y."/>
            <person name="Hase S."/>
            <person name="Sato K."/>
            <person name="Oba Y."/>
            <person name="Sakakibara Y."/>
        </authorList>
    </citation>
    <scope>NUCLEOTIDE SEQUENCE</scope>
</reference>
<feature type="compositionally biased region" description="Basic and acidic residues" evidence="1">
    <location>
        <begin position="63"/>
        <end position="73"/>
    </location>
</feature>
<organism evidence="2 3">
    <name type="scientific">Mycena chlorophos</name>
    <name type="common">Agaric fungus</name>
    <name type="synonym">Agaricus chlorophos</name>
    <dbReference type="NCBI Taxonomy" id="658473"/>
    <lineage>
        <taxon>Eukaryota</taxon>
        <taxon>Fungi</taxon>
        <taxon>Dikarya</taxon>
        <taxon>Basidiomycota</taxon>
        <taxon>Agaricomycotina</taxon>
        <taxon>Agaricomycetes</taxon>
        <taxon>Agaricomycetidae</taxon>
        <taxon>Agaricales</taxon>
        <taxon>Marasmiineae</taxon>
        <taxon>Mycenaceae</taxon>
        <taxon>Mycena</taxon>
    </lineage>
</organism>
<gene>
    <name evidence="2" type="ORF">MCHLO_12177</name>
</gene>
<dbReference type="Proteomes" id="UP000815677">
    <property type="component" value="Unassembled WGS sequence"/>
</dbReference>
<evidence type="ECO:0000313" key="3">
    <source>
        <dbReference type="Proteomes" id="UP000815677"/>
    </source>
</evidence>
<sequence>MRTDFFDAIVAGVLAGHKRKSQWEPEDDHLFTSSKRLKRQASEPEPHASWDGLVDDDEDEGEDRGRRRASLDG</sequence>
<accession>A0ABQ0LWD6</accession>
<protein>
    <submittedName>
        <fullName evidence="2">Uncharacterized protein</fullName>
    </submittedName>
</protein>
<evidence type="ECO:0000256" key="1">
    <source>
        <dbReference type="SAM" id="MobiDB-lite"/>
    </source>
</evidence>
<keyword evidence="3" id="KW-1185">Reference proteome</keyword>
<dbReference type="EMBL" id="DF849002">
    <property type="protein sequence ID" value="GAT55400.1"/>
    <property type="molecule type" value="Genomic_DNA"/>
</dbReference>
<evidence type="ECO:0000313" key="2">
    <source>
        <dbReference type="EMBL" id="GAT55400.1"/>
    </source>
</evidence>
<feature type="region of interest" description="Disordered" evidence="1">
    <location>
        <begin position="34"/>
        <end position="73"/>
    </location>
</feature>
<proteinExistence type="predicted"/>
<feature type="compositionally biased region" description="Acidic residues" evidence="1">
    <location>
        <begin position="53"/>
        <end position="62"/>
    </location>
</feature>